<dbReference type="AlphaFoldDB" id="A0AAD0MR15"/>
<protein>
    <submittedName>
        <fullName evidence="2">ElaA protein</fullName>
    </submittedName>
</protein>
<name>A0AAD0MR15_MESFO</name>
<dbReference type="SUPFAM" id="SSF55729">
    <property type="entry name" value="Acyl-CoA N-acyltransferases (Nat)"/>
    <property type="match status" value="1"/>
</dbReference>
<proteinExistence type="predicted"/>
<dbReference type="InterPro" id="IPR000182">
    <property type="entry name" value="GNAT_dom"/>
</dbReference>
<dbReference type="GO" id="GO:0016747">
    <property type="term" value="F:acyltransferase activity, transferring groups other than amino-acyl groups"/>
    <property type="evidence" value="ECO:0007669"/>
    <property type="project" value="InterPro"/>
</dbReference>
<organism evidence="2 3">
    <name type="scientific">Mesoplasma florum</name>
    <name type="common">Acholeplasma florum</name>
    <dbReference type="NCBI Taxonomy" id="2151"/>
    <lineage>
        <taxon>Bacteria</taxon>
        <taxon>Bacillati</taxon>
        <taxon>Mycoplasmatota</taxon>
        <taxon>Mollicutes</taxon>
        <taxon>Entomoplasmatales</taxon>
        <taxon>Entomoplasmataceae</taxon>
        <taxon>Mesoplasma</taxon>
    </lineage>
</organism>
<evidence type="ECO:0000313" key="3">
    <source>
        <dbReference type="Proteomes" id="UP000237990"/>
    </source>
</evidence>
<feature type="domain" description="N-acetyltransferase" evidence="1">
    <location>
        <begin position="6"/>
        <end position="146"/>
    </location>
</feature>
<dbReference type="Pfam" id="PF13673">
    <property type="entry name" value="Acetyltransf_10"/>
    <property type="match status" value="1"/>
</dbReference>
<evidence type="ECO:0000313" key="2">
    <source>
        <dbReference type="EMBL" id="AVN66057.1"/>
    </source>
</evidence>
<dbReference type="PROSITE" id="PS51186">
    <property type="entry name" value="GNAT"/>
    <property type="match status" value="1"/>
</dbReference>
<accession>A0AAD0MR15</accession>
<reference evidence="2 3" key="1">
    <citation type="submission" date="2017-07" db="EMBL/GenBank/DDBJ databases">
        <title>Comparative genomic analysis of Mesoplasma florum.</title>
        <authorList>
            <person name="Baby V."/>
            <person name="Lachance J.-C."/>
            <person name="Gagnon J."/>
            <person name="Lucier J.-F."/>
            <person name="Matteau D."/>
            <person name="Knight T.F."/>
            <person name="Rodrigue S."/>
        </authorList>
    </citation>
    <scope>NUCLEOTIDE SEQUENCE [LARGE SCALE GENOMIC DNA]</scope>
    <source>
        <strain evidence="2 3">W12</strain>
    </source>
</reference>
<dbReference type="RefSeq" id="WP_023026162.1">
    <property type="nucleotide sequence ID" value="NZ_CP022432.1"/>
</dbReference>
<dbReference type="Proteomes" id="UP000237990">
    <property type="component" value="Chromosome"/>
</dbReference>
<evidence type="ECO:0000259" key="1">
    <source>
        <dbReference type="PROSITE" id="PS51186"/>
    </source>
</evidence>
<sequence>MKIEFKKLSELTSYETWEIFKNRSEVFVVEQKWVACEIDEQDLTATHLIIRNDDNQLVAYLRIYEKLDGTVSFGRVLTPFKFRGLKMGKTLLQNAIDWINKEWPNKDIKISAQHYLLNFYKSFGFVECSEVYDDDGIDHIDMIIKK</sequence>
<gene>
    <name evidence="2" type="ORF">MflW12_6520</name>
</gene>
<dbReference type="InterPro" id="IPR016181">
    <property type="entry name" value="Acyl_CoA_acyltransferase"/>
</dbReference>
<dbReference type="EMBL" id="CP022432">
    <property type="protein sequence ID" value="AVN66057.1"/>
    <property type="molecule type" value="Genomic_DNA"/>
</dbReference>
<dbReference type="Gene3D" id="3.40.630.30">
    <property type="match status" value="1"/>
</dbReference>